<proteinExistence type="predicted"/>
<comment type="caution">
    <text evidence="1">The sequence shown here is derived from an EMBL/GenBank/DDBJ whole genome shotgun (WGS) entry which is preliminary data.</text>
</comment>
<gene>
    <name evidence="1" type="ORF">GGR35_000318</name>
</gene>
<evidence type="ECO:0000313" key="2">
    <source>
        <dbReference type="Proteomes" id="UP000583101"/>
    </source>
</evidence>
<name>A0ABR6I410_9SPHI</name>
<protein>
    <submittedName>
        <fullName evidence="1">Uncharacterized protein</fullName>
    </submittedName>
</protein>
<dbReference type="Proteomes" id="UP000583101">
    <property type="component" value="Unassembled WGS sequence"/>
</dbReference>
<reference evidence="1 2" key="1">
    <citation type="submission" date="2020-08" db="EMBL/GenBank/DDBJ databases">
        <title>Genomic Encyclopedia of Type Strains, Phase IV (KMG-IV): sequencing the most valuable type-strain genomes for metagenomic binning, comparative biology and taxonomic classification.</title>
        <authorList>
            <person name="Goeker M."/>
        </authorList>
    </citation>
    <scope>NUCLEOTIDE SEQUENCE [LARGE SCALE GENOMIC DNA]</scope>
    <source>
        <strain evidence="1 2">DSM 100995</strain>
    </source>
</reference>
<dbReference type="RefSeq" id="WP_158285207.1">
    <property type="nucleotide sequence ID" value="NZ_BMCZ01000001.1"/>
</dbReference>
<keyword evidence="2" id="KW-1185">Reference proteome</keyword>
<organism evidence="1 2">
    <name type="scientific">Mucilaginibacter phyllosphaerae</name>
    <dbReference type="NCBI Taxonomy" id="1812349"/>
    <lineage>
        <taxon>Bacteria</taxon>
        <taxon>Pseudomonadati</taxon>
        <taxon>Bacteroidota</taxon>
        <taxon>Sphingobacteriia</taxon>
        <taxon>Sphingobacteriales</taxon>
        <taxon>Sphingobacteriaceae</taxon>
        <taxon>Mucilaginibacter</taxon>
    </lineage>
</organism>
<accession>A0ABR6I410</accession>
<sequence>MKELKAKSFWTREDLTKFVKEFGIQREDIFIITEPGGGPTLWYYA</sequence>
<evidence type="ECO:0000313" key="1">
    <source>
        <dbReference type="EMBL" id="MBB3967732.1"/>
    </source>
</evidence>
<dbReference type="EMBL" id="JACIEG010000001">
    <property type="protein sequence ID" value="MBB3967732.1"/>
    <property type="molecule type" value="Genomic_DNA"/>
</dbReference>